<dbReference type="InterPro" id="IPR025614">
    <property type="entry name" value="Cell_morpho_N"/>
</dbReference>
<name>R4X7S8_TAPDE</name>
<feature type="compositionally biased region" description="Polar residues" evidence="1">
    <location>
        <begin position="2244"/>
        <end position="2264"/>
    </location>
</feature>
<feature type="domain" description="Cell morphogenesis central region" evidence="4">
    <location>
        <begin position="1558"/>
        <end position="1747"/>
    </location>
</feature>
<dbReference type="eggNOG" id="KOG1825">
    <property type="taxonomic scope" value="Eukaryota"/>
</dbReference>
<keyword evidence="6" id="KW-1185">Reference proteome</keyword>
<feature type="region of interest" description="Disordered" evidence="1">
    <location>
        <begin position="1"/>
        <end position="27"/>
    </location>
</feature>
<dbReference type="VEuPathDB" id="FungiDB:TAPDE_000967"/>
<feature type="domain" description="Cell morphogenesis protein N-terminal" evidence="2">
    <location>
        <begin position="209"/>
        <end position="743"/>
    </location>
</feature>
<dbReference type="Pfam" id="PF14228">
    <property type="entry name" value="MOR2-PAG1_mid"/>
    <property type="match status" value="3"/>
</dbReference>
<comment type="caution">
    <text evidence="5">The sequence shown here is derived from an EMBL/GenBank/DDBJ whole genome shotgun (WGS) entry which is preliminary data.</text>
</comment>
<evidence type="ECO:0000256" key="1">
    <source>
        <dbReference type="SAM" id="MobiDB-lite"/>
    </source>
</evidence>
<feature type="compositionally biased region" description="Polar residues" evidence="1">
    <location>
        <begin position="2318"/>
        <end position="2330"/>
    </location>
</feature>
<evidence type="ECO:0000259" key="2">
    <source>
        <dbReference type="Pfam" id="PF14222"/>
    </source>
</evidence>
<dbReference type="InterPro" id="IPR016024">
    <property type="entry name" value="ARM-type_fold"/>
</dbReference>
<evidence type="ECO:0000259" key="4">
    <source>
        <dbReference type="Pfam" id="PF14228"/>
    </source>
</evidence>
<dbReference type="Pfam" id="PF14222">
    <property type="entry name" value="MOR2-PAG1_N"/>
    <property type="match status" value="1"/>
</dbReference>
<feature type="region of interest" description="Disordered" evidence="1">
    <location>
        <begin position="182"/>
        <end position="203"/>
    </location>
</feature>
<protein>
    <submittedName>
        <fullName evidence="5">Cell morphogenesis protein</fullName>
    </submittedName>
</protein>
<dbReference type="STRING" id="1097556.R4X7S8"/>
<dbReference type="SUPFAM" id="SSF48371">
    <property type="entry name" value="ARM repeat"/>
    <property type="match status" value="1"/>
</dbReference>
<dbReference type="InterPro" id="IPR025481">
    <property type="entry name" value="Cell_Morphogen_C"/>
</dbReference>
<feature type="domain" description="Cell morphogenesis central region" evidence="4">
    <location>
        <begin position="777"/>
        <end position="1259"/>
    </location>
</feature>
<dbReference type="GO" id="GO:0000902">
    <property type="term" value="P:cell morphogenesis"/>
    <property type="evidence" value="ECO:0007669"/>
    <property type="project" value="InterPro"/>
</dbReference>
<dbReference type="PANTHER" id="PTHR12295">
    <property type="entry name" value="FURRY-RELATED"/>
    <property type="match status" value="1"/>
</dbReference>
<feature type="domain" description="Cell morphogenesis protein C-terminal" evidence="3">
    <location>
        <begin position="1784"/>
        <end position="2035"/>
    </location>
</feature>
<dbReference type="InterPro" id="IPR029473">
    <property type="entry name" value="MOR2-PAG1_mid"/>
</dbReference>
<feature type="compositionally biased region" description="Polar residues" evidence="1">
    <location>
        <begin position="186"/>
        <end position="199"/>
    </location>
</feature>
<dbReference type="OrthoDB" id="6287725at2759"/>
<gene>
    <name evidence="5" type="ORF">TAPDE_000967</name>
</gene>
<feature type="region of interest" description="Disordered" evidence="1">
    <location>
        <begin position="2281"/>
        <end position="2348"/>
    </location>
</feature>
<evidence type="ECO:0000313" key="6">
    <source>
        <dbReference type="Proteomes" id="UP000013776"/>
    </source>
</evidence>
<feature type="region of interest" description="Disordered" evidence="1">
    <location>
        <begin position="2217"/>
        <end position="2264"/>
    </location>
</feature>
<feature type="compositionally biased region" description="Basic and acidic residues" evidence="1">
    <location>
        <begin position="2295"/>
        <end position="2309"/>
    </location>
</feature>
<proteinExistence type="predicted"/>
<dbReference type="Pfam" id="PF14225">
    <property type="entry name" value="MOR2-PAG1_C"/>
    <property type="match status" value="1"/>
</dbReference>
<feature type="domain" description="Cell morphogenesis central region" evidence="4">
    <location>
        <begin position="1269"/>
        <end position="1499"/>
    </location>
</feature>
<sequence length="2348" mass="263819">MTSTDQLSPLKRPNVLAGSGGRQFSFGGRTQAPVREVTNTTFPIQNSNLAPSQIVSDVAPMHDMEETNKSPFTYALHVVFTSFVRIAEKKINTILGPASGPEPDIMRILGPGTDPAFDKVLKSLGYIARQNPKPVIDSVMFWRKSRSELKSDSNPSFNPSPGIGVLDAQPGLTRRITDASRPSFVRSPSSHYHVQQTSDPMREAAVQTDRKSLVSIFILCRTLIEIVRQINADTLGNDVGDKLEEIVFNQLKNADPESLYYSSLRIANWTLFAELLGWLSGIRFASVSDRFIADLEKSGRGLISKEKEPRVEMIINGMRHLQIKIYPAACLEESAEFLSSLATFFLDAHGHKVKQAYLDVLHHLIVPVAEATEVNYPAWSKLVVTLLPRSMKLLEKSRYWNSAFALTATLLCVSARENFVERWCPLIEQNIAKLKERPHRQILVENATRLVWVAVFRWNEQLTILTRKLDQLFRLFFPVGRRSQHLSDLPQEPLIHLVRYVGLRHQDYCFRAMIFPLIGAEHLNNTNSMLDLEILHPVRITIAIRSFLWILYDLQSPSERPPFPSSFGTNMTDMPHFSNTFTTRDTKSPLLADFHEKFATYLCRVAFFCDQHFGASGSVDERSGTAARPALVSQDSVLNANGVLRERQQYFDLLAAIFDAWPRCISGATPVPKMIEMMCKATAHSDAGIRISAERALKAIATTNKVQSVVVGYARVLLGFDARFPQSTESKLGLYTELLRIWISQIRKRGEVSDCNSTVPVRGEELEMTNIWTIIEETEAHGLYFLCSQSRAIRSHAIEILQLVSEFDIVMDLQAEATKTMGHARNTSKVSMKGSRIIDILVEDGATMLEHILEQASLAERSRTVKLRQERSNNILLRVAESESGVDAAIWFKIFPRLIQLCFRRFPITVVLCRNIICNRLLKMHPGISNAVENLKSPSPFDVMARANTKVITSPESMIEQWKLYLIMACTTLTLADEQSQPSSLPNGKKRTTPQVTLERITSARSLFQLVLPMLAVDHTSVREAIVTSLGCININLYKVLLEDLSPVMRALVDHNKQKTKSGQARSNKRFDRLRTEITHVLQLTSHFLANKEVIGNEWILETVLNFLRDVKGFLSDDDVQVEWEYQKLRRHFCGLLEAVWESLLGSPNPARWLPFEGRVSCFRLIEEWCNHGPYEQMAKQREEIMRQSILDTYGDNRDRGALTASMEIEKRNVEFAALSAMASLCKGPVTQGLDAQRSKTSTMSFEIDGVFAWIAAVFGSSSEKIHSVGRRALTNLLKYNLDFSVLYQEAVHQCYTHDFDSKSAQSYFTVLAEVLTEQDTNPCGLSQLLALCLFKAGDKNVEIRIRTLALLAATETRFYGTTCVEAFRAAISNKNPVIYKRGQYLLAAQVAKDHEEQKFLIFSECSKFFRLVETRLQRDVVAILLPWVQITELRLDINGDDLDAASNMVLVNLFEMTLRFSETLLIEIEGLWTALVSGPFAGNVKAILDFTISQSVARREPVFVTCGKQVIVYLSRSTAGTKLVEALLAYIHPRAMVPQLKEPLRVSADESQFAYVADLDRIFQGQQKHVVFSLGQLALIFLVDLIVVPSPEIVPQAPVLLLVVFLMLDHYIPLVQDQARELFLYLTHNLCVESLQNQTRKLELQQYLGDFRRKDPRFTWPYDDVHQHSSVYRKRTPETLQNTVKEVVDIYSAQFPAIREELGKVALTWATSCPVRHMACRAFQVFRCVSSSIDQNMLSDMLARLSNTIADSSSDIQAFSLEILYTLHAIVDNLQPEDLIEYPQLFWCTAACLETIHEEEYKESLLMLEKLLDKIDLCKAENIQFLLSTMPPKWEGKFEGLSIPLLKGLRSQECMQISLRLVNRIAAMPSNEIVGGDSRLVFAILANLPSFVHALEDPNAIASDILAAADILSTASVRQDLGSVSRILASYSKSKFRNVEDFTRQIASVLRQTYFPAWEASSLIFLLGLLSNKDAWMKLSTMELLKSILPFVDTRRPEFAGVGADLISPLLRLLQTEYAQAGLEVLDKAISISGGPKDRQVLRMSLGNRTIRKEYEKTATLFGIPEDSGWAVPMPASTSAATRTNVHAVFYTCAVTLQSHDVPDHIQFHMDDYAYHAPSERSDTMLSVDGAESSLGDMVSALHNLDVFFTEDAEPLTPITSDLTTEQAPAAVYDSRVAAILSRSLAKTPSMASFTSPGFDTSPKQERNFALQMDRHPESPLGFSFPRPTKASALSPALPKSPAFSQGSESEVESPPNNNTQSQIILDDDKSEASFKLDGQLKKSASSVRAKLWHAKDSDRQKEKEFRKKEKALKINSKPTKSLDSQGLTSPVPGRAYFWSGAVKDRG</sequence>
<dbReference type="GO" id="GO:0005938">
    <property type="term" value="C:cell cortex"/>
    <property type="evidence" value="ECO:0007669"/>
    <property type="project" value="TreeGrafter"/>
</dbReference>
<accession>R4X7S8</accession>
<evidence type="ECO:0000259" key="3">
    <source>
        <dbReference type="Pfam" id="PF14225"/>
    </source>
</evidence>
<reference evidence="5 6" key="1">
    <citation type="journal article" date="2013" name="MBio">
        <title>Genome sequencing of the plant pathogen Taphrina deformans, the causal agent of peach leaf curl.</title>
        <authorList>
            <person name="Cisse O.H."/>
            <person name="Almeida J.M.G.C.F."/>
            <person name="Fonseca A."/>
            <person name="Kumar A.A."/>
            <person name="Salojaervi J."/>
            <person name="Overmyer K."/>
            <person name="Hauser P.M."/>
            <person name="Pagni M."/>
        </authorList>
    </citation>
    <scope>NUCLEOTIDE SEQUENCE [LARGE SCALE GENOMIC DNA]</scope>
    <source>
        <strain evidence="6">PYCC 5710 / ATCC 11124 / CBS 356.35 / IMI 108563 / JCM 9778 / NBRC 8474</strain>
    </source>
</reference>
<evidence type="ECO:0000313" key="5">
    <source>
        <dbReference type="EMBL" id="CCG81243.1"/>
    </source>
</evidence>
<organism evidence="5 6">
    <name type="scientific">Taphrina deformans (strain PYCC 5710 / ATCC 11124 / CBS 356.35 / IMI 108563 / JCM 9778 / NBRC 8474)</name>
    <name type="common">Peach leaf curl fungus</name>
    <name type="synonym">Lalaria deformans</name>
    <dbReference type="NCBI Taxonomy" id="1097556"/>
    <lineage>
        <taxon>Eukaryota</taxon>
        <taxon>Fungi</taxon>
        <taxon>Dikarya</taxon>
        <taxon>Ascomycota</taxon>
        <taxon>Taphrinomycotina</taxon>
        <taxon>Taphrinomycetes</taxon>
        <taxon>Taphrinales</taxon>
        <taxon>Taphrinaceae</taxon>
        <taxon>Taphrina</taxon>
    </lineage>
</organism>
<dbReference type="PANTHER" id="PTHR12295:SF30">
    <property type="entry name" value="PROTEIN FURRY"/>
    <property type="match status" value="1"/>
</dbReference>
<dbReference type="Proteomes" id="UP000013776">
    <property type="component" value="Unassembled WGS sequence"/>
</dbReference>
<dbReference type="EMBL" id="CAHR02000031">
    <property type="protein sequence ID" value="CCG81243.1"/>
    <property type="molecule type" value="Genomic_DNA"/>
</dbReference>
<dbReference type="InterPro" id="IPR039867">
    <property type="entry name" value="Furry/Tao3/Mor2"/>
</dbReference>
<dbReference type="GO" id="GO:0030427">
    <property type="term" value="C:site of polarized growth"/>
    <property type="evidence" value="ECO:0007669"/>
    <property type="project" value="TreeGrafter"/>
</dbReference>